<dbReference type="eggNOG" id="ENOG502S2SM">
    <property type="taxonomic scope" value="Eukaryota"/>
</dbReference>
<dbReference type="Proteomes" id="UP000002630">
    <property type="component" value="Linkage Group LG23"/>
</dbReference>
<name>D7G2N4_ECTSI</name>
<dbReference type="InParanoid" id="D7G2N4"/>
<protein>
    <submittedName>
        <fullName evidence="2">Uncharacterized protein</fullName>
    </submittedName>
</protein>
<dbReference type="OrthoDB" id="185884at2759"/>
<dbReference type="OMA" id="YSAFKSQ"/>
<evidence type="ECO:0000256" key="1">
    <source>
        <dbReference type="SAM" id="Coils"/>
    </source>
</evidence>
<dbReference type="AlphaFoldDB" id="D7G2N4"/>
<evidence type="ECO:0000313" key="2">
    <source>
        <dbReference type="EMBL" id="CBJ26859.1"/>
    </source>
</evidence>
<dbReference type="EMBL" id="FN648685">
    <property type="protein sequence ID" value="CBJ26859.1"/>
    <property type="molecule type" value="Genomic_DNA"/>
</dbReference>
<gene>
    <name evidence="2" type="ORF">Esi_0048_0077</name>
</gene>
<keyword evidence="3" id="KW-1185">Reference proteome</keyword>
<feature type="coiled-coil region" evidence="1">
    <location>
        <begin position="87"/>
        <end position="114"/>
    </location>
</feature>
<proteinExistence type="predicted"/>
<evidence type="ECO:0000313" key="3">
    <source>
        <dbReference type="Proteomes" id="UP000002630"/>
    </source>
</evidence>
<dbReference type="EMBL" id="FN649748">
    <property type="protein sequence ID" value="CBJ26859.1"/>
    <property type="molecule type" value="Genomic_DNA"/>
</dbReference>
<sequence length="187" mass="20524">MSGSTSNHQGSRRQDELTALKVRKLGQQEELAKEFNFILTRQGGLNDQARQTCKNLEYAIAIATRPGQIEYYRPSEEAARIVANGELTVLTNKIARLQRDIDQVEQDIQQADVVASSTAAAAQAQPSARPPCSSLAEWFAAYGEPAPSASSGLMTNFEESPKIYGGTNHHRAFKTQATVMKKGRITR</sequence>
<organism evidence="2 3">
    <name type="scientific">Ectocarpus siliculosus</name>
    <name type="common">Brown alga</name>
    <name type="synonym">Conferva siliculosa</name>
    <dbReference type="NCBI Taxonomy" id="2880"/>
    <lineage>
        <taxon>Eukaryota</taxon>
        <taxon>Sar</taxon>
        <taxon>Stramenopiles</taxon>
        <taxon>Ochrophyta</taxon>
        <taxon>PX clade</taxon>
        <taxon>Phaeophyceae</taxon>
        <taxon>Ectocarpales</taxon>
        <taxon>Ectocarpaceae</taxon>
        <taxon>Ectocarpus</taxon>
    </lineage>
</organism>
<accession>D7G2N4</accession>
<keyword evidence="1" id="KW-0175">Coiled coil</keyword>
<reference evidence="2 3" key="1">
    <citation type="journal article" date="2010" name="Nature">
        <title>The Ectocarpus genome and the independent evolution of multicellularity in brown algae.</title>
        <authorList>
            <person name="Cock J.M."/>
            <person name="Sterck L."/>
            <person name="Rouze P."/>
            <person name="Scornet D."/>
            <person name="Allen A.E."/>
            <person name="Amoutzias G."/>
            <person name="Anthouard V."/>
            <person name="Artiguenave F."/>
            <person name="Aury J.M."/>
            <person name="Badger J.H."/>
            <person name="Beszteri B."/>
            <person name="Billiau K."/>
            <person name="Bonnet E."/>
            <person name="Bothwell J.H."/>
            <person name="Bowler C."/>
            <person name="Boyen C."/>
            <person name="Brownlee C."/>
            <person name="Carrano C.J."/>
            <person name="Charrier B."/>
            <person name="Cho G.Y."/>
            <person name="Coelho S.M."/>
            <person name="Collen J."/>
            <person name="Corre E."/>
            <person name="Da Silva C."/>
            <person name="Delage L."/>
            <person name="Delaroque N."/>
            <person name="Dittami S.M."/>
            <person name="Doulbeau S."/>
            <person name="Elias M."/>
            <person name="Farnham G."/>
            <person name="Gachon C.M."/>
            <person name="Gschloessl B."/>
            <person name="Heesch S."/>
            <person name="Jabbari K."/>
            <person name="Jubin C."/>
            <person name="Kawai H."/>
            <person name="Kimura K."/>
            <person name="Kloareg B."/>
            <person name="Kupper F.C."/>
            <person name="Lang D."/>
            <person name="Le Bail A."/>
            <person name="Leblanc C."/>
            <person name="Lerouge P."/>
            <person name="Lohr M."/>
            <person name="Lopez P.J."/>
            <person name="Martens C."/>
            <person name="Maumus F."/>
            <person name="Michel G."/>
            <person name="Miranda-Saavedra D."/>
            <person name="Morales J."/>
            <person name="Moreau H."/>
            <person name="Motomura T."/>
            <person name="Nagasato C."/>
            <person name="Napoli C.A."/>
            <person name="Nelson D.R."/>
            <person name="Nyvall-Collen P."/>
            <person name="Peters A.F."/>
            <person name="Pommier C."/>
            <person name="Potin P."/>
            <person name="Poulain J."/>
            <person name="Quesneville H."/>
            <person name="Read B."/>
            <person name="Rensing S.A."/>
            <person name="Ritter A."/>
            <person name="Rousvoal S."/>
            <person name="Samanta M."/>
            <person name="Samson G."/>
            <person name="Schroeder D.C."/>
            <person name="Segurens B."/>
            <person name="Strittmatter M."/>
            <person name="Tonon T."/>
            <person name="Tregear J.W."/>
            <person name="Valentin K."/>
            <person name="von Dassow P."/>
            <person name="Yamagishi T."/>
            <person name="Van de Peer Y."/>
            <person name="Wincker P."/>
        </authorList>
    </citation>
    <scope>NUCLEOTIDE SEQUENCE [LARGE SCALE GENOMIC DNA]</scope>
    <source>
        <strain evidence="3">Ec32 / CCAP1310/4</strain>
    </source>
</reference>